<protein>
    <submittedName>
        <fullName evidence="2">Uncharacterized protein</fullName>
    </submittedName>
</protein>
<feature type="transmembrane region" description="Helical" evidence="1">
    <location>
        <begin position="135"/>
        <end position="165"/>
    </location>
</feature>
<evidence type="ECO:0000256" key="1">
    <source>
        <dbReference type="SAM" id="Phobius"/>
    </source>
</evidence>
<feature type="transmembrane region" description="Helical" evidence="1">
    <location>
        <begin position="109"/>
        <end position="126"/>
    </location>
</feature>
<accession>A0A336NA68</accession>
<keyword evidence="1" id="KW-1133">Transmembrane helix</keyword>
<dbReference type="Proteomes" id="UP000253728">
    <property type="component" value="Unassembled WGS sequence"/>
</dbReference>
<feature type="transmembrane region" description="Helical" evidence="1">
    <location>
        <begin position="331"/>
        <end position="347"/>
    </location>
</feature>
<feature type="transmembrane region" description="Helical" evidence="1">
    <location>
        <begin position="217"/>
        <end position="236"/>
    </location>
</feature>
<feature type="transmembrane region" description="Helical" evidence="1">
    <location>
        <begin position="387"/>
        <end position="407"/>
    </location>
</feature>
<gene>
    <name evidence="2" type="ORF">NCTC5908_01628</name>
</gene>
<feature type="transmembrane region" description="Helical" evidence="1">
    <location>
        <begin position="637"/>
        <end position="657"/>
    </location>
</feature>
<sequence>MREIGQIWLSGEIPFILKDTLIGSNTLIDIHRAIFLPQNILLSIISSRVDKMLLIANISVLINMTIISFSSIKLVNVLKVDKYYGYIMAILFNISPVFLYFYLPSWWNAASGHAWFIASFVTLLFLRDRFSSFNLFLNAISVISLMLSGWPHAIVAYALLCLVYVLEKLYLKNYYLVLKFILFYVGIICAVSPNYSEYLVSLDLIDRSSVFGNFNNFLSITFNQLIMSFTPVYYGFMNTFGGYRLTMIPFGYSSIYILFLLCFVNWKEVLEDKLQIFLGVSILLLFILSQTPSAFGPLRWPLRFVPFLSIAIIIFSILGVNKRLILDKKRILIFLITLLISSILSFFNQEGDFLKILIVQLVFLMFSFLYVFLLKINYNSNCFLGPIYCYICLILMLFVQPSVVGFMSTPLIKDSINMENNYSKGGYILSLTNGRHPKDHIEDLHSAHYLAYGLKAINGASPVGNKELSKLLDTRQSQAFFNVENTINKLSVKHGDNCFYDYLNIDVLVINRVDLNNSIRSSLNDCGFVHKSVRNQFVDYFIRNDASSDAGISFSNDHGNLGKVIKNLYNQEEYIINVVGPVDIIFSRAYWHGYKVYINNIEVPITNEHGLVSVNLSKSLEEDSILKIKYFPMSWKYSLWLSFLGLIILIFIIIKLGNLNDSYSK</sequence>
<dbReference type="EMBL" id="UFSP01000002">
    <property type="protein sequence ID" value="SSZ29822.1"/>
    <property type="molecule type" value="Genomic_DNA"/>
</dbReference>
<evidence type="ECO:0000313" key="2">
    <source>
        <dbReference type="EMBL" id="SSZ29822.1"/>
    </source>
</evidence>
<evidence type="ECO:0000313" key="3">
    <source>
        <dbReference type="Proteomes" id="UP000253728"/>
    </source>
</evidence>
<proteinExistence type="predicted"/>
<feature type="transmembrane region" description="Helical" evidence="1">
    <location>
        <begin position="242"/>
        <end position="264"/>
    </location>
</feature>
<feature type="transmembrane region" description="Helical" evidence="1">
    <location>
        <begin position="353"/>
        <end position="375"/>
    </location>
</feature>
<dbReference type="AlphaFoldDB" id="A0A336NA68"/>
<organism evidence="2 3">
    <name type="scientific">Aggregatibacter aphrophilus</name>
    <name type="common">Haemophilus aphrophilus</name>
    <dbReference type="NCBI Taxonomy" id="732"/>
    <lineage>
        <taxon>Bacteria</taxon>
        <taxon>Pseudomonadati</taxon>
        <taxon>Pseudomonadota</taxon>
        <taxon>Gammaproteobacteria</taxon>
        <taxon>Pasteurellales</taxon>
        <taxon>Pasteurellaceae</taxon>
        <taxon>Aggregatibacter</taxon>
    </lineage>
</organism>
<feature type="transmembrane region" description="Helical" evidence="1">
    <location>
        <begin position="52"/>
        <end position="71"/>
    </location>
</feature>
<feature type="transmembrane region" description="Helical" evidence="1">
    <location>
        <begin position="177"/>
        <end position="196"/>
    </location>
</feature>
<reference evidence="2 3" key="1">
    <citation type="submission" date="2018-06" db="EMBL/GenBank/DDBJ databases">
        <authorList>
            <consortium name="Pathogen Informatics"/>
            <person name="Doyle S."/>
        </authorList>
    </citation>
    <scope>NUCLEOTIDE SEQUENCE [LARGE SCALE GENOMIC DNA]</scope>
    <source>
        <strain evidence="2 3">NCTC5908</strain>
    </source>
</reference>
<feature type="transmembrane region" description="Helical" evidence="1">
    <location>
        <begin position="301"/>
        <end position="319"/>
    </location>
</feature>
<feature type="transmembrane region" description="Helical" evidence="1">
    <location>
        <begin position="276"/>
        <end position="295"/>
    </location>
</feature>
<keyword evidence="1" id="KW-0812">Transmembrane</keyword>
<name>A0A336NA68_AGGAP</name>
<keyword evidence="1" id="KW-0472">Membrane</keyword>
<feature type="transmembrane region" description="Helical" evidence="1">
    <location>
        <begin position="83"/>
        <end position="103"/>
    </location>
</feature>